<evidence type="ECO:0000313" key="4">
    <source>
        <dbReference type="Proteomes" id="UP000033958"/>
    </source>
</evidence>
<dbReference type="Pfam" id="PF04760">
    <property type="entry name" value="IF2_N"/>
    <property type="match status" value="1"/>
</dbReference>
<dbReference type="EMBL" id="LCJZ01000023">
    <property type="protein sequence ID" value="KKT86630.1"/>
    <property type="molecule type" value="Genomic_DNA"/>
</dbReference>
<dbReference type="Proteomes" id="UP000033958">
    <property type="component" value="Unassembled WGS sequence"/>
</dbReference>
<gene>
    <name evidence="3" type="ORF">VE97_C0023G0004</name>
</gene>
<keyword evidence="3" id="KW-0648">Protein biosynthesis</keyword>
<protein>
    <submittedName>
        <fullName evidence="3">Translation initiation factor IF-2</fullName>
    </submittedName>
</protein>
<sequence>MFMLEQELNPQPENTPPSKPEIMLSPVMKVTDLAELLHQPVTEVIRYLLKNGVLVTLNDNLDFETAAIVADDFGYKAVLGEE</sequence>
<evidence type="ECO:0000313" key="3">
    <source>
        <dbReference type="EMBL" id="KKT86630.1"/>
    </source>
</evidence>
<evidence type="ECO:0000259" key="2">
    <source>
        <dbReference type="Pfam" id="PF04760"/>
    </source>
</evidence>
<proteinExistence type="predicted"/>
<dbReference type="GO" id="GO:0003743">
    <property type="term" value="F:translation initiation factor activity"/>
    <property type="evidence" value="ECO:0007669"/>
    <property type="project" value="UniProtKB-KW"/>
</dbReference>
<feature type="domain" description="Translation initiation factor IF-2 N-terminal" evidence="2">
    <location>
        <begin position="28"/>
        <end position="76"/>
    </location>
</feature>
<name>A0A0G1KT06_UNCK3</name>
<evidence type="ECO:0000256" key="1">
    <source>
        <dbReference type="SAM" id="MobiDB-lite"/>
    </source>
</evidence>
<organism evidence="3 4">
    <name type="scientific">candidate division Kazan bacterium GW2011_GWB1_45_10</name>
    <dbReference type="NCBI Taxonomy" id="1620411"/>
    <lineage>
        <taxon>Bacteria</taxon>
        <taxon>Bacteria division Kazan-3B-28</taxon>
    </lineage>
</organism>
<accession>A0A0G1KT06</accession>
<feature type="region of interest" description="Disordered" evidence="1">
    <location>
        <begin position="1"/>
        <end position="22"/>
    </location>
</feature>
<dbReference type="AlphaFoldDB" id="A0A0G1KT06"/>
<dbReference type="InterPro" id="IPR006847">
    <property type="entry name" value="IF2_N"/>
</dbReference>
<comment type="caution">
    <text evidence="3">The sequence shown here is derived from an EMBL/GenBank/DDBJ whole genome shotgun (WGS) entry which is preliminary data.</text>
</comment>
<reference evidence="3 4" key="1">
    <citation type="journal article" date="2015" name="Nature">
        <title>rRNA introns, odd ribosomes, and small enigmatic genomes across a large radiation of phyla.</title>
        <authorList>
            <person name="Brown C.T."/>
            <person name="Hug L.A."/>
            <person name="Thomas B.C."/>
            <person name="Sharon I."/>
            <person name="Castelle C.J."/>
            <person name="Singh A."/>
            <person name="Wilkins M.J."/>
            <person name="Williams K.H."/>
            <person name="Banfield J.F."/>
        </authorList>
    </citation>
    <scope>NUCLEOTIDE SEQUENCE [LARGE SCALE GENOMIC DNA]</scope>
</reference>
<keyword evidence="3" id="KW-0396">Initiation factor</keyword>